<organism evidence="1 2">
    <name type="scientific">Aliishimia ponticola</name>
    <dbReference type="NCBI Taxonomy" id="2499833"/>
    <lineage>
        <taxon>Bacteria</taxon>
        <taxon>Pseudomonadati</taxon>
        <taxon>Pseudomonadota</taxon>
        <taxon>Alphaproteobacteria</taxon>
        <taxon>Rhodobacterales</taxon>
        <taxon>Paracoccaceae</taxon>
        <taxon>Aliishimia</taxon>
    </lineage>
</organism>
<dbReference type="Proteomes" id="UP000306602">
    <property type="component" value="Unassembled WGS sequence"/>
</dbReference>
<evidence type="ECO:0000313" key="1">
    <source>
        <dbReference type="EMBL" id="THH36843.1"/>
    </source>
</evidence>
<dbReference type="AlphaFoldDB" id="A0A4V3XKG4"/>
<name>A0A4V3XKG4_9RHOB</name>
<dbReference type="EMBL" id="SRKY01000002">
    <property type="protein sequence ID" value="THH36843.1"/>
    <property type="molecule type" value="Genomic_DNA"/>
</dbReference>
<reference evidence="1 2" key="1">
    <citation type="submission" date="2019-04" db="EMBL/GenBank/DDBJ databases">
        <title>Shimia ponticola sp. nov., isolated from seawater.</title>
        <authorList>
            <person name="Kim Y.-O."/>
            <person name="Yoon J.-H."/>
        </authorList>
    </citation>
    <scope>NUCLEOTIDE SEQUENCE [LARGE SCALE GENOMIC DNA]</scope>
    <source>
        <strain evidence="1 2">MYP11</strain>
    </source>
</reference>
<protein>
    <submittedName>
        <fullName evidence="1">SRPBCC family protein</fullName>
    </submittedName>
</protein>
<gene>
    <name evidence="1" type="ORF">E4Z66_07815</name>
</gene>
<proteinExistence type="predicted"/>
<dbReference type="SUPFAM" id="SSF55961">
    <property type="entry name" value="Bet v1-like"/>
    <property type="match status" value="1"/>
</dbReference>
<evidence type="ECO:0000313" key="2">
    <source>
        <dbReference type="Proteomes" id="UP000306602"/>
    </source>
</evidence>
<dbReference type="RefSeq" id="WP_136462441.1">
    <property type="nucleotide sequence ID" value="NZ_SRKY01000002.1"/>
</dbReference>
<dbReference type="CDD" id="cd07812">
    <property type="entry name" value="SRPBCC"/>
    <property type="match status" value="1"/>
</dbReference>
<accession>A0A4V3XKG4</accession>
<sequence>MNFSAIEDIDAPIEDVFQIVSDFESFERSAMRRGAQVQRVDNLSAPAAGMMWDTRFTMRGRRRELHLLLDVYDVPNRLALKGTSQGLETSFEVDLMSLSRTRTRMSVELGLAPSSLSARLLVQSLKLAKTNLTKRFKLRVAEYAKEIEERCLRSA</sequence>
<dbReference type="OrthoDB" id="7860307at2"/>
<dbReference type="InterPro" id="IPR023393">
    <property type="entry name" value="START-like_dom_sf"/>
</dbReference>
<comment type="caution">
    <text evidence="1">The sequence shown here is derived from an EMBL/GenBank/DDBJ whole genome shotgun (WGS) entry which is preliminary data.</text>
</comment>
<dbReference type="Gene3D" id="3.30.530.20">
    <property type="match status" value="1"/>
</dbReference>
<keyword evidence="2" id="KW-1185">Reference proteome</keyword>